<keyword evidence="2" id="KW-1185">Reference proteome</keyword>
<organism evidence="1 2">
    <name type="scientific">Pristionchus mayeri</name>
    <dbReference type="NCBI Taxonomy" id="1317129"/>
    <lineage>
        <taxon>Eukaryota</taxon>
        <taxon>Metazoa</taxon>
        <taxon>Ecdysozoa</taxon>
        <taxon>Nematoda</taxon>
        <taxon>Chromadorea</taxon>
        <taxon>Rhabditida</taxon>
        <taxon>Rhabditina</taxon>
        <taxon>Diplogasteromorpha</taxon>
        <taxon>Diplogasteroidea</taxon>
        <taxon>Neodiplogasteridae</taxon>
        <taxon>Pristionchus</taxon>
    </lineage>
</organism>
<dbReference type="Proteomes" id="UP001328107">
    <property type="component" value="Unassembled WGS sequence"/>
</dbReference>
<sequence>VLQLCAKHNHLRFGNMQQIFLESVELLHFRRCQEGIVPKVWRSIQVTLSFDALHSLLEMQKIATVTKEETGFRYEATENVEYFERDGIHCFFFHLASSLCAYFVSPLLELDGILLNKVELRMECNVNKKNHWAFAQ</sequence>
<proteinExistence type="predicted"/>
<dbReference type="EMBL" id="BTRK01000005">
    <property type="protein sequence ID" value="GMR53024.1"/>
    <property type="molecule type" value="Genomic_DNA"/>
</dbReference>
<reference evidence="2" key="1">
    <citation type="submission" date="2022-10" db="EMBL/GenBank/DDBJ databases">
        <title>Genome assembly of Pristionchus species.</title>
        <authorList>
            <person name="Yoshida K."/>
            <person name="Sommer R.J."/>
        </authorList>
    </citation>
    <scope>NUCLEOTIDE SEQUENCE [LARGE SCALE GENOMIC DNA]</scope>
    <source>
        <strain evidence="2">RS5460</strain>
    </source>
</reference>
<evidence type="ECO:0000313" key="2">
    <source>
        <dbReference type="Proteomes" id="UP001328107"/>
    </source>
</evidence>
<gene>
    <name evidence="1" type="ORF">PMAYCL1PPCAC_23219</name>
</gene>
<evidence type="ECO:0000313" key="1">
    <source>
        <dbReference type="EMBL" id="GMR53024.1"/>
    </source>
</evidence>
<comment type="caution">
    <text evidence="1">The sequence shown here is derived from an EMBL/GenBank/DDBJ whole genome shotgun (WGS) entry which is preliminary data.</text>
</comment>
<name>A0AAN5I683_9BILA</name>
<accession>A0AAN5I683</accession>
<feature type="non-terminal residue" evidence="1">
    <location>
        <position position="1"/>
    </location>
</feature>
<protein>
    <submittedName>
        <fullName evidence="1">Uncharacterized protein</fullName>
    </submittedName>
</protein>
<dbReference type="AlphaFoldDB" id="A0AAN5I683"/>